<dbReference type="PANTHER" id="PTHR30546">
    <property type="entry name" value="FLAVODOXIN-RELATED PROTEIN WRBA-RELATED"/>
    <property type="match status" value="1"/>
</dbReference>
<dbReference type="GO" id="GO:0010181">
    <property type="term" value="F:FMN binding"/>
    <property type="evidence" value="ECO:0007669"/>
    <property type="project" value="InterPro"/>
</dbReference>
<proteinExistence type="inferred from homology"/>
<sequence>MVKIVIPYYSSYGHVYSLAKAVEEGANKVDGAEVKLVKIPETKEVREAMSSQDAYVDAQKQQEDLPDAVHEDLIWADGIIWGFPTRYGNMPAQVKQFLDAAGGLWANGSLEGRATSIFTSTASVHGGQESTILTSLVPLLHFGLIYVGLPYGENPEQLTTEGIGGSPYGASTIAGSDGSRQPDERELVMASRLGERVTKVAAKLAAES</sequence>
<comment type="similarity">
    <text evidence="1">Belongs to the WrbA family.</text>
</comment>
<evidence type="ECO:0000313" key="5">
    <source>
        <dbReference type="Proteomes" id="UP000318521"/>
    </source>
</evidence>
<keyword evidence="4" id="KW-0560">Oxidoreductase</keyword>
<dbReference type="Pfam" id="PF03358">
    <property type="entry name" value="FMN_red"/>
    <property type="match status" value="1"/>
</dbReference>
<dbReference type="PROSITE" id="PS50902">
    <property type="entry name" value="FLAVODOXIN_LIKE"/>
    <property type="match status" value="1"/>
</dbReference>
<dbReference type="Gene3D" id="3.40.50.360">
    <property type="match status" value="1"/>
</dbReference>
<feature type="region of interest" description="Disordered" evidence="2">
    <location>
        <begin position="162"/>
        <end position="182"/>
    </location>
</feature>
<dbReference type="OrthoDB" id="9801479at2"/>
<evidence type="ECO:0000313" key="4">
    <source>
        <dbReference type="EMBL" id="TSB45508.1"/>
    </source>
</evidence>
<dbReference type="EC" id="1.6.5.2" evidence="4"/>
<dbReference type="InterPro" id="IPR029039">
    <property type="entry name" value="Flavoprotein-like_sf"/>
</dbReference>
<dbReference type="PANTHER" id="PTHR30546:SF23">
    <property type="entry name" value="FLAVOPROTEIN-LIKE PROTEIN YCP4-RELATED"/>
    <property type="match status" value="1"/>
</dbReference>
<dbReference type="FunFam" id="3.40.50.360:FF:000001">
    <property type="entry name" value="NAD(P)H dehydrogenase (Quinone) FQR1-like"/>
    <property type="match status" value="1"/>
</dbReference>
<evidence type="ECO:0000256" key="1">
    <source>
        <dbReference type="ARBA" id="ARBA00006961"/>
    </source>
</evidence>
<dbReference type="InterPro" id="IPR008254">
    <property type="entry name" value="Flavodoxin/NO_synth"/>
</dbReference>
<comment type="caution">
    <text evidence="4">The sequence shown here is derived from an EMBL/GenBank/DDBJ whole genome shotgun (WGS) entry which is preliminary data.</text>
</comment>
<organism evidence="4 5">
    <name type="scientific">Alkalicoccobacillus porphyridii</name>
    <dbReference type="NCBI Taxonomy" id="2597270"/>
    <lineage>
        <taxon>Bacteria</taxon>
        <taxon>Bacillati</taxon>
        <taxon>Bacillota</taxon>
        <taxon>Bacilli</taxon>
        <taxon>Bacillales</taxon>
        <taxon>Bacillaceae</taxon>
        <taxon>Alkalicoccobacillus</taxon>
    </lineage>
</organism>
<dbReference type="Proteomes" id="UP000318521">
    <property type="component" value="Unassembled WGS sequence"/>
</dbReference>
<dbReference type="NCBIfam" id="TIGR01755">
    <property type="entry name" value="flav_wrbA"/>
    <property type="match status" value="1"/>
</dbReference>
<dbReference type="GO" id="GO:0003955">
    <property type="term" value="F:NAD(P)H dehydrogenase (quinone) activity"/>
    <property type="evidence" value="ECO:0007669"/>
    <property type="project" value="UniProtKB-EC"/>
</dbReference>
<dbReference type="AlphaFoldDB" id="A0A553ZVJ4"/>
<name>A0A553ZVJ4_9BACI</name>
<evidence type="ECO:0000259" key="3">
    <source>
        <dbReference type="PROSITE" id="PS50902"/>
    </source>
</evidence>
<dbReference type="InterPro" id="IPR010089">
    <property type="entry name" value="Flavoprotein_WrbA-like"/>
</dbReference>
<accession>A0A553ZVJ4</accession>
<dbReference type="SUPFAM" id="SSF52218">
    <property type="entry name" value="Flavoproteins"/>
    <property type="match status" value="1"/>
</dbReference>
<gene>
    <name evidence="4" type="primary">wrbA</name>
    <name evidence="4" type="ORF">FN960_16395</name>
</gene>
<evidence type="ECO:0000256" key="2">
    <source>
        <dbReference type="SAM" id="MobiDB-lite"/>
    </source>
</evidence>
<dbReference type="InterPro" id="IPR005025">
    <property type="entry name" value="FMN_Rdtase-like_dom"/>
</dbReference>
<keyword evidence="5" id="KW-1185">Reference proteome</keyword>
<dbReference type="NCBIfam" id="NF002999">
    <property type="entry name" value="PRK03767.1"/>
    <property type="match status" value="1"/>
</dbReference>
<dbReference type="EMBL" id="VLXZ01000011">
    <property type="protein sequence ID" value="TSB45508.1"/>
    <property type="molecule type" value="Genomic_DNA"/>
</dbReference>
<protein>
    <submittedName>
        <fullName evidence="4">NAD(P)H:quinone oxidoreductase</fullName>
        <ecNumber evidence="4">1.6.5.2</ecNumber>
    </submittedName>
</protein>
<reference evidence="4 5" key="1">
    <citation type="submission" date="2019-07" db="EMBL/GenBank/DDBJ databases">
        <authorList>
            <person name="Park Y.J."/>
            <person name="Jeong S.E."/>
            <person name="Jung H.S."/>
        </authorList>
    </citation>
    <scope>NUCLEOTIDE SEQUENCE [LARGE SCALE GENOMIC DNA]</scope>
    <source>
        <strain evidence="5">P16(2019)</strain>
    </source>
</reference>
<dbReference type="GO" id="GO:0016020">
    <property type="term" value="C:membrane"/>
    <property type="evidence" value="ECO:0007669"/>
    <property type="project" value="TreeGrafter"/>
</dbReference>
<feature type="domain" description="Flavodoxin-like" evidence="3">
    <location>
        <begin position="4"/>
        <end position="197"/>
    </location>
</feature>
<dbReference type="RefSeq" id="WP_143849934.1">
    <property type="nucleotide sequence ID" value="NZ_VLXZ01000011.1"/>
</dbReference>